<gene>
    <name evidence="1" type="ORF">YQE_01794</name>
</gene>
<dbReference type="AlphaFoldDB" id="N6USU8"/>
<proteinExistence type="predicted"/>
<name>N6USU8_DENPD</name>
<organism evidence="1">
    <name type="scientific">Dendroctonus ponderosae</name>
    <name type="common">Mountain pine beetle</name>
    <dbReference type="NCBI Taxonomy" id="77166"/>
    <lineage>
        <taxon>Eukaryota</taxon>
        <taxon>Metazoa</taxon>
        <taxon>Ecdysozoa</taxon>
        <taxon>Arthropoda</taxon>
        <taxon>Hexapoda</taxon>
        <taxon>Insecta</taxon>
        <taxon>Pterygota</taxon>
        <taxon>Neoptera</taxon>
        <taxon>Endopterygota</taxon>
        <taxon>Coleoptera</taxon>
        <taxon>Polyphaga</taxon>
        <taxon>Cucujiformia</taxon>
        <taxon>Curculionidae</taxon>
        <taxon>Scolytinae</taxon>
        <taxon>Dendroctonus</taxon>
    </lineage>
</organism>
<protein>
    <submittedName>
        <fullName evidence="1">Uncharacterized protein</fullName>
    </submittedName>
</protein>
<evidence type="ECO:0000313" key="1">
    <source>
        <dbReference type="EMBL" id="ENN81822.1"/>
    </source>
</evidence>
<dbReference type="EMBL" id="KB740049">
    <property type="protein sequence ID" value="ENN81822.1"/>
    <property type="molecule type" value="Genomic_DNA"/>
</dbReference>
<accession>N6USU8</accession>
<feature type="non-terminal residue" evidence="1">
    <location>
        <position position="1"/>
    </location>
</feature>
<sequence>MYASNWHAYPTTCNLDLSNLPRPVACAINIRLFPLARGEGVCRPPLADANFPIIALLREEDMNKYVKSMHVLHQCQITFNDSENGNSIGRDPLASKVAQQIAVSYDRTTTVLLTMVATILVAEATWLHKNGMDVAKRKQPKMLVVRIEPAMGRHT</sequence>
<reference evidence="1" key="1">
    <citation type="journal article" date="2013" name="Genome Biol.">
        <title>Draft genome of the mountain pine beetle, Dendroctonus ponderosae Hopkins, a major forest pest.</title>
        <authorList>
            <person name="Keeling C.I."/>
            <person name="Yuen M.M."/>
            <person name="Liao N.Y."/>
            <person name="Docking T.R."/>
            <person name="Chan S.K."/>
            <person name="Taylor G.A."/>
            <person name="Palmquist D.L."/>
            <person name="Jackman S.D."/>
            <person name="Nguyen A."/>
            <person name="Li M."/>
            <person name="Henderson H."/>
            <person name="Janes J.K."/>
            <person name="Zhao Y."/>
            <person name="Pandoh P."/>
            <person name="Moore R."/>
            <person name="Sperling F.A."/>
            <person name="Huber D.P."/>
            <person name="Birol I."/>
            <person name="Jones S.J."/>
            <person name="Bohlmann J."/>
        </authorList>
    </citation>
    <scope>NUCLEOTIDE SEQUENCE</scope>
</reference>
<dbReference type="HOGENOM" id="CLU_1697333_0_0_1"/>